<sequence>MADLLIHSMSEFSDMILAALRLADAHDIVEIGAEYGGMSERLGDHVERRGGRLVCVDPAPKPTFLAWVAGAPHVRHIAQPSLDAIDALGGIDAWLIDGDHNWYTVFHELSAIEACCRRDGKPMLAVIHDVGWPCARRDMYYAPDRIPEAFRHPFSYDGGVVLDHPTVVTGRGFRGMGAFAIATREGGPRNGVLTAIDDFLAAAMAQGREYACAEIPGVFGLGVLFALDAPWSASLADLLMPFHQNALLATLERNRLRNYLRVIDIQDEAAARSQTRAF</sequence>
<dbReference type="SUPFAM" id="SSF53335">
    <property type="entry name" value="S-adenosyl-L-methionine-dependent methyltransferases"/>
    <property type="match status" value="1"/>
</dbReference>
<organism evidence="1 2">
    <name type="scientific">Rhodoplanes roseus</name>
    <dbReference type="NCBI Taxonomy" id="29409"/>
    <lineage>
        <taxon>Bacteria</taxon>
        <taxon>Pseudomonadati</taxon>
        <taxon>Pseudomonadota</taxon>
        <taxon>Alphaproteobacteria</taxon>
        <taxon>Hyphomicrobiales</taxon>
        <taxon>Nitrobacteraceae</taxon>
        <taxon>Rhodoplanes</taxon>
    </lineage>
</organism>
<keyword evidence="2" id="KW-1185">Reference proteome</keyword>
<dbReference type="RefSeq" id="WP_111422593.1">
    <property type="nucleotide sequence ID" value="NZ_NPEX01000388.1"/>
</dbReference>
<evidence type="ECO:0008006" key="3">
    <source>
        <dbReference type="Google" id="ProtNLM"/>
    </source>
</evidence>
<dbReference type="Gene3D" id="3.40.50.150">
    <property type="entry name" value="Vaccinia Virus protein VP39"/>
    <property type="match status" value="1"/>
</dbReference>
<dbReference type="EMBL" id="NPEX01000388">
    <property type="protein sequence ID" value="RAI38082.1"/>
    <property type="molecule type" value="Genomic_DNA"/>
</dbReference>
<accession>A0A327KLD9</accession>
<dbReference type="InterPro" id="IPR029063">
    <property type="entry name" value="SAM-dependent_MTases_sf"/>
</dbReference>
<dbReference type="Pfam" id="PF13578">
    <property type="entry name" value="Methyltransf_24"/>
    <property type="match status" value="1"/>
</dbReference>
<gene>
    <name evidence="1" type="ORF">CH341_28510</name>
</gene>
<evidence type="ECO:0000313" key="1">
    <source>
        <dbReference type="EMBL" id="RAI38082.1"/>
    </source>
</evidence>
<protein>
    <recommendedName>
        <fullName evidence="3">Class I SAM-dependent methyltransferase</fullName>
    </recommendedName>
</protein>
<dbReference type="AlphaFoldDB" id="A0A327KLD9"/>
<dbReference type="Proteomes" id="UP000249130">
    <property type="component" value="Unassembled WGS sequence"/>
</dbReference>
<evidence type="ECO:0000313" key="2">
    <source>
        <dbReference type="Proteomes" id="UP000249130"/>
    </source>
</evidence>
<reference evidence="1 2" key="1">
    <citation type="submission" date="2017-07" db="EMBL/GenBank/DDBJ databases">
        <title>Draft Genome Sequences of Select Purple Nonsulfur Bacteria.</title>
        <authorList>
            <person name="Lasarre B."/>
            <person name="Mckinlay J.B."/>
        </authorList>
    </citation>
    <scope>NUCLEOTIDE SEQUENCE [LARGE SCALE GENOMIC DNA]</scope>
    <source>
        <strain evidence="1 2">DSM 5909</strain>
    </source>
</reference>
<comment type="caution">
    <text evidence="1">The sequence shown here is derived from an EMBL/GenBank/DDBJ whole genome shotgun (WGS) entry which is preliminary data.</text>
</comment>
<name>A0A327KLD9_9BRAD</name>
<proteinExistence type="predicted"/>
<dbReference type="OrthoDB" id="2469560at2"/>